<dbReference type="Proteomes" id="UP000054858">
    <property type="component" value="Unassembled WGS sequence"/>
</dbReference>
<name>A0A0W0XFW2_9GAMM</name>
<organism evidence="3 4">
    <name type="scientific">Legionella oakridgensis</name>
    <dbReference type="NCBI Taxonomy" id="29423"/>
    <lineage>
        <taxon>Bacteria</taxon>
        <taxon>Pseudomonadati</taxon>
        <taxon>Pseudomonadota</taxon>
        <taxon>Gammaproteobacteria</taxon>
        <taxon>Legionellales</taxon>
        <taxon>Legionellaceae</taxon>
        <taxon>Legionella</taxon>
    </lineage>
</organism>
<gene>
    <name evidence="3" type="primary">smc_2</name>
    <name evidence="3" type="ORF">Loak_0662</name>
</gene>
<proteinExistence type="predicted"/>
<feature type="coiled-coil region" evidence="1">
    <location>
        <begin position="181"/>
        <end position="309"/>
    </location>
</feature>
<dbReference type="EMBL" id="LNYP01000008">
    <property type="protein sequence ID" value="KTD43487.1"/>
    <property type="molecule type" value="Genomic_DNA"/>
</dbReference>
<evidence type="ECO:0000256" key="1">
    <source>
        <dbReference type="SAM" id="Coils"/>
    </source>
</evidence>
<feature type="compositionally biased region" description="Basic and acidic residues" evidence="2">
    <location>
        <begin position="440"/>
        <end position="449"/>
    </location>
</feature>
<dbReference type="RefSeq" id="WP_025385942.1">
    <property type="nucleotide sequence ID" value="NZ_LCUA01000005.1"/>
</dbReference>
<accession>A0A0W0XFW2</accession>
<comment type="caution">
    <text evidence="3">The sequence shown here is derived from an EMBL/GenBank/DDBJ whole genome shotgun (WGS) entry which is preliminary data.</text>
</comment>
<evidence type="ECO:0000313" key="4">
    <source>
        <dbReference type="Proteomes" id="UP000054858"/>
    </source>
</evidence>
<protein>
    <submittedName>
        <fullName evidence="3">Chromosome partition protein Smc</fullName>
    </submittedName>
</protein>
<evidence type="ECO:0000256" key="2">
    <source>
        <dbReference type="SAM" id="MobiDB-lite"/>
    </source>
</evidence>
<sequence>MRHEVLLVTLEDKPQGFTDGDMRLFATLDAVELRAMAQHRSLKANRTILHRLVLTEGACPEEIKEQFFRNLATLLSLMKPVLTEDDTKRLTHHVLITANVPYVKELVRTATELELEVFSNRAVIATHLDSQEYSHRAMRCRELGITVPTKEEIRRHSQKVLRTEVAVASVSVAPVVAEKESEFLREMLLAVESKLARVEREKTTAAEELRKLQEQHAETQALLGEAQERLAKVDGLDSELAREKEQRETVQAQLQRTRAKLQQAKDREALLNDNLDKANEKAASLEDELAQAVAEARELQRLNQQLTVQSGEFRRRERATTLQLEHAQRAQTLLQQGMTALAMANGATPEISEGDVVSAAARTTHRRPAAREDLAEAAAASFSGERMSSRKRSAAQPSDDLELDSRQAPTAAAPSVAHSSSSMFASRKRAAASEVLPEAPEFKRVPSLL</sequence>
<feature type="region of interest" description="Disordered" evidence="2">
    <location>
        <begin position="377"/>
        <end position="449"/>
    </location>
</feature>
<dbReference type="AlphaFoldDB" id="A0A0W0XFW2"/>
<evidence type="ECO:0000313" key="3">
    <source>
        <dbReference type="EMBL" id="KTD43487.1"/>
    </source>
</evidence>
<feature type="compositionally biased region" description="Low complexity" evidence="2">
    <location>
        <begin position="408"/>
        <end position="425"/>
    </location>
</feature>
<dbReference type="PATRIC" id="fig|29423.5.peg.689"/>
<reference evidence="3 4" key="1">
    <citation type="submission" date="2015-11" db="EMBL/GenBank/DDBJ databases">
        <title>Genomic analysis of 38 Legionella species identifies large and diverse effector repertoires.</title>
        <authorList>
            <person name="Burstein D."/>
            <person name="Amaro F."/>
            <person name="Zusman T."/>
            <person name="Lifshitz Z."/>
            <person name="Cohen O."/>
            <person name="Gilbert J.A."/>
            <person name="Pupko T."/>
            <person name="Shuman H.A."/>
            <person name="Segal G."/>
        </authorList>
    </citation>
    <scope>NUCLEOTIDE SEQUENCE [LARGE SCALE GENOMIC DNA]</scope>
    <source>
        <strain evidence="3 4">Oak Ridge-10</strain>
    </source>
</reference>
<keyword evidence="1" id="KW-0175">Coiled coil</keyword>